<keyword evidence="1" id="KW-0378">Hydrolase</keyword>
<dbReference type="InterPro" id="IPR012334">
    <property type="entry name" value="Pectin_lyas_fold"/>
</dbReference>
<organism evidence="1 2">
    <name type="scientific">Caldovatus aquaticus</name>
    <dbReference type="NCBI Taxonomy" id="2865671"/>
    <lineage>
        <taxon>Bacteria</taxon>
        <taxon>Pseudomonadati</taxon>
        <taxon>Pseudomonadota</taxon>
        <taxon>Alphaproteobacteria</taxon>
        <taxon>Acetobacterales</taxon>
        <taxon>Roseomonadaceae</taxon>
        <taxon>Caldovatus</taxon>
    </lineage>
</organism>
<gene>
    <name evidence="1" type="ORF">K1J50_02160</name>
</gene>
<dbReference type="Proteomes" id="UP001519924">
    <property type="component" value="Unassembled WGS sequence"/>
</dbReference>
<dbReference type="SUPFAM" id="SSF51126">
    <property type="entry name" value="Pectin lyase-like"/>
    <property type="match status" value="1"/>
</dbReference>
<proteinExistence type="predicted"/>
<protein>
    <submittedName>
        <fullName evidence="1">Hydrolase</fullName>
    </submittedName>
</protein>
<name>A0ABS7EZZ8_9PROT</name>
<reference evidence="1 2" key="1">
    <citation type="submission" date="2021-08" db="EMBL/GenBank/DDBJ databases">
        <title>Caldovatus sediminis gen. nov., sp. nov., a moderately thermophilic bacterium isolated from a hot spring.</title>
        <authorList>
            <person name="Hu C.-J."/>
            <person name="Li W.-J."/>
            <person name="Xian W.-D."/>
        </authorList>
    </citation>
    <scope>NUCLEOTIDE SEQUENCE [LARGE SCALE GENOMIC DNA]</scope>
    <source>
        <strain evidence="1 2">SYSU G05006</strain>
    </source>
</reference>
<accession>A0ABS7EZZ8</accession>
<dbReference type="Gene3D" id="2.160.20.10">
    <property type="entry name" value="Single-stranded right-handed beta-helix, Pectin lyase-like"/>
    <property type="match status" value="1"/>
</dbReference>
<keyword evidence="2" id="KW-1185">Reference proteome</keyword>
<dbReference type="InterPro" id="IPR011050">
    <property type="entry name" value="Pectin_lyase_fold/virulence"/>
</dbReference>
<sequence length="775" mass="81335">MSNFRVTTVASIVQYAVGATAQTDFPVPFPFDDTTDLQVFVDGTAATFEVVGGTLTDGFYEGATVRLTAAVSNARVTIQRDTALEQDVLFPTSGAFPVKPLNREISRFWLALQDHVRRLDQTLRLPDGDPTADPLPSWSERASKVLGFDAAGNPIALSQLDKSADTVTASGATTARSLGAIMADAVNPLFWGARGDGQGDDTLALNAAAAHAASAGRPLLLIGTFRCTGTVTIPVGVPELIMRGSIVSSVSGAPALTIGSTTQRNRSFVGRGIRVVRTAVTDWLNEAEIGVLVCNLDAGLVEIVEANGFTIGVRTLGAGTFGVEDSTFVLGRIVDCRYGLDIRTEQATSWNNANRYIGGHFSNQSATHPTLSRFGVRLSANPGAYDRHNAHAFFGPDFELQRQGTPGTVDAIPFLLEVDGRGLTARAVRMEACSPFVARHTGGYSDAFYEVAYVGTYGFLGCAIDYAAGATRAGGAVVPLHQAVGAVATPRLVAAVENLRAAAFRWSATEIGFERLAVLSGNPAGPPSTLSGFCFPALDQLTLNADDVTLPTSRALAFVVDCSLCKEFFIAAEGSELRPVVMQFDAAENVLDGTKTVLLSGMGITFQGAPSYWWEGNSNLDSLTGGYGLLRLQRVTLHADAKWAVIGVRGGSATAVLKALRLFAPAEHAPRLLFGAGRAWGKRELGTSLAWTVPPLAAGATATQDVTLSGVRQGDFVQAGFAMDAGFQNGGVVFHAVVGGTASSNQVRVTAHNVSGGSITVGSGTLFVRAVKPRL</sequence>
<evidence type="ECO:0000313" key="2">
    <source>
        <dbReference type="Proteomes" id="UP001519924"/>
    </source>
</evidence>
<dbReference type="EMBL" id="JAHZUY010000003">
    <property type="protein sequence ID" value="MBW8268282.1"/>
    <property type="molecule type" value="Genomic_DNA"/>
</dbReference>
<dbReference type="RefSeq" id="WP_220115789.1">
    <property type="nucleotide sequence ID" value="NZ_JAHZUY010000003.1"/>
</dbReference>
<comment type="caution">
    <text evidence="1">The sequence shown here is derived from an EMBL/GenBank/DDBJ whole genome shotgun (WGS) entry which is preliminary data.</text>
</comment>
<evidence type="ECO:0000313" key="1">
    <source>
        <dbReference type="EMBL" id="MBW8268282.1"/>
    </source>
</evidence>
<dbReference type="GO" id="GO:0016787">
    <property type="term" value="F:hydrolase activity"/>
    <property type="evidence" value="ECO:0007669"/>
    <property type="project" value="UniProtKB-KW"/>
</dbReference>